<sequence>MSATTRSTAPALRCCPLGEDLLDVPARGARSSTGTHPKGGRTSSIRADDAGLLCARSVPERALQKNPLGDWAGDWLPGPILR</sequence>
<keyword evidence="3" id="KW-1185">Reference proteome</keyword>
<organism evidence="2 3">
    <name type="scientific">Streptomyces ferrugineus</name>
    <dbReference type="NCBI Taxonomy" id="1413221"/>
    <lineage>
        <taxon>Bacteria</taxon>
        <taxon>Bacillati</taxon>
        <taxon>Actinomycetota</taxon>
        <taxon>Actinomycetes</taxon>
        <taxon>Kitasatosporales</taxon>
        <taxon>Streptomycetaceae</taxon>
        <taxon>Streptomyces</taxon>
    </lineage>
</organism>
<gene>
    <name evidence="2" type="ORF">IM697_43990</name>
</gene>
<evidence type="ECO:0000256" key="1">
    <source>
        <dbReference type="SAM" id="MobiDB-lite"/>
    </source>
</evidence>
<dbReference type="RefSeq" id="WP_194043286.1">
    <property type="nucleotide sequence ID" value="NZ_CP063373.1"/>
</dbReference>
<name>A0A7M2SMY9_9ACTN</name>
<dbReference type="EMBL" id="CP063373">
    <property type="protein sequence ID" value="QOV36833.1"/>
    <property type="molecule type" value="Genomic_DNA"/>
</dbReference>
<evidence type="ECO:0000313" key="3">
    <source>
        <dbReference type="Proteomes" id="UP000594205"/>
    </source>
</evidence>
<dbReference type="AlphaFoldDB" id="A0A7M2SMY9"/>
<evidence type="ECO:0000313" key="2">
    <source>
        <dbReference type="EMBL" id="QOV36833.1"/>
    </source>
</evidence>
<reference evidence="2 3" key="1">
    <citation type="submission" date="2020-10" db="EMBL/GenBank/DDBJ databases">
        <title>Streptomyces ferrugineus complate genome analysis.</title>
        <authorList>
            <person name="Anwar N."/>
        </authorList>
    </citation>
    <scope>NUCLEOTIDE SEQUENCE [LARGE SCALE GENOMIC DNA]</scope>
    <source>
        <strain evidence="2 3">CCTCC AA2014009</strain>
    </source>
</reference>
<dbReference type="Proteomes" id="UP000594205">
    <property type="component" value="Chromosome"/>
</dbReference>
<feature type="region of interest" description="Disordered" evidence="1">
    <location>
        <begin position="25"/>
        <end position="46"/>
    </location>
</feature>
<feature type="compositionally biased region" description="Polar residues" evidence="1">
    <location>
        <begin position="30"/>
        <end position="45"/>
    </location>
</feature>
<proteinExistence type="predicted"/>
<protein>
    <submittedName>
        <fullName evidence="2">Uncharacterized protein</fullName>
    </submittedName>
</protein>
<dbReference type="KEGG" id="sfeu:IM697_43990"/>
<accession>A0A7M2SMY9</accession>